<dbReference type="AlphaFoldDB" id="A0A2G9NQQ8"/>
<protein>
    <submittedName>
        <fullName evidence="1">Uncharacterized protein</fullName>
    </submittedName>
</protein>
<evidence type="ECO:0000313" key="1">
    <source>
        <dbReference type="EMBL" id="PIN93426.1"/>
    </source>
</evidence>
<keyword evidence="2" id="KW-1185">Reference proteome</keyword>
<reference evidence="2" key="1">
    <citation type="journal article" date="2017" name="Nat. Commun.">
        <title>The North American bullfrog draft genome provides insight into hormonal regulation of long noncoding RNA.</title>
        <authorList>
            <person name="Hammond S.A."/>
            <person name="Warren R.L."/>
            <person name="Vandervalk B.P."/>
            <person name="Kucuk E."/>
            <person name="Khan H."/>
            <person name="Gibb E.A."/>
            <person name="Pandoh P."/>
            <person name="Kirk H."/>
            <person name="Zhao Y."/>
            <person name="Jones M."/>
            <person name="Mungall A.J."/>
            <person name="Coope R."/>
            <person name="Pleasance S."/>
            <person name="Moore R.A."/>
            <person name="Holt R.A."/>
            <person name="Round J.M."/>
            <person name="Ohora S."/>
            <person name="Walle B.V."/>
            <person name="Veldhoen N."/>
            <person name="Helbing C.C."/>
            <person name="Birol I."/>
        </authorList>
    </citation>
    <scope>NUCLEOTIDE SEQUENCE [LARGE SCALE GENOMIC DNA]</scope>
</reference>
<proteinExistence type="predicted"/>
<organism evidence="1 2">
    <name type="scientific">Aquarana catesbeiana</name>
    <name type="common">American bullfrog</name>
    <name type="synonym">Rana catesbeiana</name>
    <dbReference type="NCBI Taxonomy" id="8400"/>
    <lineage>
        <taxon>Eukaryota</taxon>
        <taxon>Metazoa</taxon>
        <taxon>Chordata</taxon>
        <taxon>Craniata</taxon>
        <taxon>Vertebrata</taxon>
        <taxon>Euteleostomi</taxon>
        <taxon>Amphibia</taxon>
        <taxon>Batrachia</taxon>
        <taxon>Anura</taxon>
        <taxon>Neobatrachia</taxon>
        <taxon>Ranoidea</taxon>
        <taxon>Ranidae</taxon>
        <taxon>Aquarana</taxon>
    </lineage>
</organism>
<gene>
    <name evidence="1" type="ORF">AB205_0134530</name>
</gene>
<accession>A0A2G9NQQ8</accession>
<dbReference type="Proteomes" id="UP000228934">
    <property type="component" value="Unassembled WGS sequence"/>
</dbReference>
<name>A0A2G9NQQ8_AQUCT</name>
<evidence type="ECO:0000313" key="2">
    <source>
        <dbReference type="Proteomes" id="UP000228934"/>
    </source>
</evidence>
<sequence length="135" mass="15291">MLANNYERSNVLDVQGSFSITNASLQDQSLLLPSMCVCILDFCPMDLCTHDRKVRQQTFVGGKSENMLANICWWKVRQQLSNGAYTRSDFSANNLTSNISRQKVRLCVRGFRSSLATKHSCTRFCTVLVNQPHSH</sequence>
<dbReference type="EMBL" id="KV923823">
    <property type="protein sequence ID" value="PIN93426.1"/>
    <property type="molecule type" value="Genomic_DNA"/>
</dbReference>